<dbReference type="Proteomes" id="UP000794436">
    <property type="component" value="Unassembled WGS sequence"/>
</dbReference>
<evidence type="ECO:0000313" key="6">
    <source>
        <dbReference type="Proteomes" id="UP000794436"/>
    </source>
</evidence>
<dbReference type="AlphaFoldDB" id="A0A8K1CLY5"/>
<feature type="domain" description="TRP C-terminal" evidence="3">
    <location>
        <begin position="723"/>
        <end position="1102"/>
    </location>
</feature>
<evidence type="ECO:0000259" key="3">
    <source>
        <dbReference type="Pfam" id="PF06011"/>
    </source>
</evidence>
<keyword evidence="2" id="KW-0472">Membrane</keyword>
<dbReference type="InterPro" id="IPR010308">
    <property type="entry name" value="TRP_C"/>
</dbReference>
<feature type="compositionally biased region" description="Pro residues" evidence="1">
    <location>
        <begin position="550"/>
        <end position="564"/>
    </location>
</feature>
<keyword evidence="6" id="KW-1185">Reference proteome</keyword>
<dbReference type="InterPro" id="IPR021255">
    <property type="entry name" value="DUF2807"/>
</dbReference>
<dbReference type="PANTHER" id="PTHR31145">
    <property type="entry name" value="INTEGRAL MEMBRANE PROTEIN (AFU_ORTHOLOGUE AFUA_7G01610)"/>
    <property type="match status" value="1"/>
</dbReference>
<feature type="domain" description="Putative auto-transporter adhesin head GIN" evidence="4">
    <location>
        <begin position="63"/>
        <end position="248"/>
    </location>
</feature>
<feature type="transmembrane region" description="Helical" evidence="2">
    <location>
        <begin position="897"/>
        <end position="915"/>
    </location>
</feature>
<comment type="caution">
    <text evidence="5">The sequence shown here is derived from an EMBL/GenBank/DDBJ whole genome shotgun (WGS) entry which is preliminary data.</text>
</comment>
<feature type="transmembrane region" description="Helical" evidence="2">
    <location>
        <begin position="935"/>
        <end position="958"/>
    </location>
</feature>
<feature type="domain" description="Putative auto-transporter adhesin head GIN" evidence="4">
    <location>
        <begin position="275"/>
        <end position="347"/>
    </location>
</feature>
<dbReference type="InterPro" id="IPR040241">
    <property type="entry name" value="TRP_Flc/Pkd2-like"/>
</dbReference>
<dbReference type="Pfam" id="PF06011">
    <property type="entry name" value="TRP"/>
    <property type="match status" value="1"/>
</dbReference>
<evidence type="ECO:0000313" key="5">
    <source>
        <dbReference type="EMBL" id="TMW66066.1"/>
    </source>
</evidence>
<sequence length="1170" mass="124532">MNKDTSAVVGGEGKQAIGKPIAARQKFKKVWTHDIVGEILPSRVDHLILSGPGLTFISASTSGETKVKVSAETIDMTSAVDVKSHEGSGLIIKPAMNFDHQYVLTEVQLPLEYALKAISNQGSGTVVVEDKVLVANGPHSDIQIKQTGSGVVRVNSHTPLHVESLDISLTGSGDMQFVSPQVIASKFFSSKITSSGNIRVFVGQLNAPKVKLQSTGSGTLQLAALHVDAKHEVKAALTGSGSIHSLGDVLSTQAVSGTVTGSGALRFVAKDEFITTQVQSLVIGSGSITFGSLGAQCAKASYKIAGSGTINATDFAAQFVEAKLRGSGDTTFRASEEIHVSDAGSGRAFAVSPLPPRVSGRIQTVEAVPSCVDELLQHRSTPRTTPTASNGNGSDDDDDDKKPSVRPTSVPSKTPTPVPSKTPSPTTKTPAPTPTSTPKPTDDGSPSPPTATTAKPTSTPKPTTSTPTPANPSPVPTTKTPVTTPSPTEEETLESPSPPPPTQKPVTAAPASTRTPQPPASSSDDDNEVPAPTPTTRAPAPTPSDDDDASPPPVTRIPTKPPAPTTHTPAPLSFDDGKSGEGLPDVVAPVKPASESEEDKKDITLFNESSQIPTPADPFAIIDIKHKTATEKPTLLEVGGELESATVAPVKYVRGRTEYVVGESATTTTGVIIGGTVVDDGSDTGETPRVIGGRQRTDPTNANTMSASSAAFHDTLRFSSCAFAGVSLALLLFFQFTAVDGTMRWTGGWSPNTWEFAVYVAYLQQMSSISQITLIKTPYFLWDFTDPFAWTSFLIQSDWSSSNSLSSDVESAGARRLTTVIIGGIVAYADRLGSQETDILTNCVVAIGVVVAVLLLAFILSAYFVRRNTESSQYQDSTISTREQVARIQRLRIRSSCVLGLCVLVWFMTLYPLGLYSSFEISMEIQAGLMSTVPLLVATFALVGVSSGGLAYFIRIIWVKDSNELQKPMSLAVYGSLYGHFKYRSRLFFVLTCLVQVLSGITIGSSDAEPNQLIGAIAIQAMYLALVFIFSPFRLSLAKWFTYALGVVKIVNYCLAFAFLYSNDSLSSNGRHVCAEVYIALNSIIIIAWFVRLIGVFIAFMRTYVNTRESLMSPEAALEPLPAEQILPPYRESLSKTMRLDESRNNGPPMVPTLQNLQEPVARGHGGRWV</sequence>
<protein>
    <recommendedName>
        <fullName evidence="7">Adhesin domain-containing protein</fullName>
    </recommendedName>
</protein>
<reference evidence="5" key="1">
    <citation type="submission" date="2019-03" db="EMBL/GenBank/DDBJ databases">
        <title>Long read genome sequence of the mycoparasitic Pythium oligandrum ATCC 38472 isolated from sugarbeet rhizosphere.</title>
        <authorList>
            <person name="Gaulin E."/>
        </authorList>
    </citation>
    <scope>NUCLEOTIDE SEQUENCE</scope>
    <source>
        <strain evidence="5">ATCC 38472_TT</strain>
    </source>
</reference>
<dbReference type="PANTHER" id="PTHR31145:SF6">
    <property type="entry name" value="INTEGRAL MEMBRANE PROTEIN (AFU_ORTHOLOGUE AFUA_7G01610)"/>
    <property type="match status" value="1"/>
</dbReference>
<feature type="transmembrane region" description="Helical" evidence="2">
    <location>
        <begin position="1077"/>
        <end position="1100"/>
    </location>
</feature>
<feature type="transmembrane region" description="Helical" evidence="2">
    <location>
        <begin position="1012"/>
        <end position="1033"/>
    </location>
</feature>
<name>A0A8K1CLY5_PYTOL</name>
<evidence type="ECO:0000256" key="2">
    <source>
        <dbReference type="SAM" id="Phobius"/>
    </source>
</evidence>
<organism evidence="5 6">
    <name type="scientific">Pythium oligandrum</name>
    <name type="common">Mycoparasitic fungus</name>
    <dbReference type="NCBI Taxonomy" id="41045"/>
    <lineage>
        <taxon>Eukaryota</taxon>
        <taxon>Sar</taxon>
        <taxon>Stramenopiles</taxon>
        <taxon>Oomycota</taxon>
        <taxon>Peronosporomycetes</taxon>
        <taxon>Pythiales</taxon>
        <taxon>Pythiaceae</taxon>
        <taxon>Pythium</taxon>
    </lineage>
</organism>
<feature type="region of interest" description="Disordered" evidence="1">
    <location>
        <begin position="677"/>
        <end position="702"/>
    </location>
</feature>
<feature type="transmembrane region" description="Helical" evidence="2">
    <location>
        <begin position="987"/>
        <end position="1006"/>
    </location>
</feature>
<dbReference type="GO" id="GO:0016020">
    <property type="term" value="C:membrane"/>
    <property type="evidence" value="ECO:0007669"/>
    <property type="project" value="TreeGrafter"/>
</dbReference>
<dbReference type="Gene3D" id="2.160.20.120">
    <property type="match status" value="1"/>
</dbReference>
<feature type="transmembrane region" description="Helical" evidence="2">
    <location>
        <begin position="844"/>
        <end position="865"/>
    </location>
</feature>
<gene>
    <name evidence="5" type="ORF">Poli38472_003831</name>
</gene>
<feature type="compositionally biased region" description="Low complexity" evidence="1">
    <location>
        <begin position="438"/>
        <end position="468"/>
    </location>
</feature>
<keyword evidence="2" id="KW-0812">Transmembrane</keyword>
<evidence type="ECO:0008006" key="7">
    <source>
        <dbReference type="Google" id="ProtNLM"/>
    </source>
</evidence>
<proteinExistence type="predicted"/>
<dbReference type="GO" id="GO:0055085">
    <property type="term" value="P:transmembrane transport"/>
    <property type="evidence" value="ECO:0007669"/>
    <property type="project" value="TreeGrafter"/>
</dbReference>
<feature type="transmembrane region" description="Helical" evidence="2">
    <location>
        <begin position="1040"/>
        <end position="1062"/>
    </location>
</feature>
<dbReference type="OrthoDB" id="72921at2759"/>
<accession>A0A8K1CLY5</accession>
<feature type="region of interest" description="Disordered" evidence="1">
    <location>
        <begin position="377"/>
        <end position="600"/>
    </location>
</feature>
<feature type="compositionally biased region" description="Polar residues" evidence="1">
    <location>
        <begin position="378"/>
        <end position="393"/>
    </location>
</feature>
<evidence type="ECO:0000259" key="4">
    <source>
        <dbReference type="Pfam" id="PF10988"/>
    </source>
</evidence>
<dbReference type="EMBL" id="SPLM01000036">
    <property type="protein sequence ID" value="TMW66066.1"/>
    <property type="molecule type" value="Genomic_DNA"/>
</dbReference>
<feature type="compositionally biased region" description="Low complexity" evidence="1">
    <location>
        <begin position="476"/>
        <end position="487"/>
    </location>
</feature>
<keyword evidence="2" id="KW-1133">Transmembrane helix</keyword>
<dbReference type="PRINTS" id="PR01217">
    <property type="entry name" value="PRICHEXTENSN"/>
</dbReference>
<dbReference type="Pfam" id="PF10988">
    <property type="entry name" value="DUF2807"/>
    <property type="match status" value="2"/>
</dbReference>
<evidence type="ECO:0000256" key="1">
    <source>
        <dbReference type="SAM" id="MobiDB-lite"/>
    </source>
</evidence>